<sequence>MIDNMKVNSNRQPRGWMPRRSAEGKRYKPGLDGLRAFSVIAVMAYHWNAKWAQGGFIGVGIFFVISGYLISDQIIQQWQSRGRLNLIDFWIRRARRLLPAMLAMLGFVALWLLCIEPGRLQGLKGAFLSSVFYANNWWLIFHKVSYFESFGPPSPIRHLWSLAIEEQFYLVWPLLLVAGMHIFPRRGKLALMIAALAGVSALAMFGIYIPGEDPSRVYYGTDTRAFALLIGAALAVVWPSRKLSDRVSAGARVMLDIAGFLGLIALAALIYRTGEYDDFLYRGGLLGIAVLSAAVIAVLAHPASRVGQAMGCKPLRWIGVRSYSLYIWHFPVIILTTPEVDTGGANALRILFQLFLSFFLAACSYQCIEEPLRRGGFHMKRNQPSFARKRRLGPVMLCVIVPAVLIAAAWGRFALNTHEPAAHLVEADGAPAEQVQPHEGPASENENEHPVDAQIADRPSQDAASSQANGEKSAELQPLEKAENPAENVSQPSGQGITAIGDSVMLDAAPFLEKKLPGIVVDGKVGRQMRQAADVVARLKEQGRLGDRIIIELGTNGPFSKKQLRSLLQTLGEDKQILLVNTRVPRKWQDAVNADIAEVSNEFGNVTVVDWYSASEGKDGYFYRDGVHLKRSGASFYASMLAEAVLAQKK</sequence>
<comment type="subcellular location">
    <subcellularLocation>
        <location evidence="1">Cell membrane</location>
        <topology evidence="1">Multi-pass membrane protein</topology>
    </subcellularLocation>
</comment>
<name>A0ABQ4LR92_9BACL</name>
<feature type="transmembrane region" description="Helical" evidence="10">
    <location>
        <begin position="190"/>
        <end position="211"/>
    </location>
</feature>
<dbReference type="InterPro" id="IPR050879">
    <property type="entry name" value="Acyltransferase_3"/>
</dbReference>
<evidence type="ECO:0000256" key="1">
    <source>
        <dbReference type="ARBA" id="ARBA00004651"/>
    </source>
</evidence>
<keyword evidence="8 12" id="KW-0012">Acyltransferase</keyword>
<evidence type="ECO:0000256" key="10">
    <source>
        <dbReference type="SAM" id="Phobius"/>
    </source>
</evidence>
<feature type="transmembrane region" description="Helical" evidence="10">
    <location>
        <begin position="279"/>
        <end position="300"/>
    </location>
</feature>
<feature type="transmembrane region" description="Helical" evidence="10">
    <location>
        <begin position="392"/>
        <end position="411"/>
    </location>
</feature>
<dbReference type="SUPFAM" id="SSF52266">
    <property type="entry name" value="SGNH hydrolase"/>
    <property type="match status" value="1"/>
</dbReference>
<dbReference type="PANTHER" id="PTHR23028">
    <property type="entry name" value="ACETYLTRANSFERASE"/>
    <property type="match status" value="1"/>
</dbReference>
<evidence type="ECO:0000256" key="2">
    <source>
        <dbReference type="ARBA" id="ARBA00007400"/>
    </source>
</evidence>
<keyword evidence="6 10" id="KW-1133">Transmembrane helix</keyword>
<proteinExistence type="inferred from homology"/>
<dbReference type="InterPro" id="IPR002656">
    <property type="entry name" value="Acyl_transf_3_dom"/>
</dbReference>
<reference evidence="12 13" key="1">
    <citation type="submission" date="2021-03" db="EMBL/GenBank/DDBJ databases">
        <title>Antimicrobial resistance genes in bacteria isolated from Japanese honey, and their potential for conferring macrolide and lincosamide resistance in the American foulbrood pathogen Paenibacillus larvae.</title>
        <authorList>
            <person name="Okamoto M."/>
            <person name="Kumagai M."/>
            <person name="Kanamori H."/>
            <person name="Takamatsu D."/>
        </authorList>
    </citation>
    <scope>NUCLEOTIDE SEQUENCE [LARGE SCALE GENOMIC DNA]</scope>
    <source>
        <strain evidence="12 13">J21TS3</strain>
    </source>
</reference>
<feature type="transmembrane region" description="Helical" evidence="10">
    <location>
        <begin position="223"/>
        <end position="241"/>
    </location>
</feature>
<evidence type="ECO:0000256" key="7">
    <source>
        <dbReference type="ARBA" id="ARBA00023136"/>
    </source>
</evidence>
<dbReference type="Pfam" id="PF01757">
    <property type="entry name" value="Acyl_transf_3"/>
    <property type="match status" value="1"/>
</dbReference>
<keyword evidence="5 10" id="KW-0812">Transmembrane</keyword>
<evidence type="ECO:0000256" key="8">
    <source>
        <dbReference type="ARBA" id="ARBA00023315"/>
    </source>
</evidence>
<dbReference type="InterPro" id="IPR036514">
    <property type="entry name" value="SGNH_hydro_sf"/>
</dbReference>
<dbReference type="CDD" id="cd01840">
    <property type="entry name" value="SGNH_hydrolase_yrhL_like"/>
    <property type="match status" value="1"/>
</dbReference>
<evidence type="ECO:0000256" key="4">
    <source>
        <dbReference type="ARBA" id="ARBA00022679"/>
    </source>
</evidence>
<protein>
    <submittedName>
        <fullName evidence="12">Acyltransferase</fullName>
    </submittedName>
</protein>
<dbReference type="GO" id="GO:0016746">
    <property type="term" value="F:acyltransferase activity"/>
    <property type="evidence" value="ECO:0007669"/>
    <property type="project" value="UniProtKB-KW"/>
</dbReference>
<feature type="compositionally biased region" description="Polar residues" evidence="9">
    <location>
        <begin position="1"/>
        <end position="12"/>
    </location>
</feature>
<feature type="region of interest" description="Disordered" evidence="9">
    <location>
        <begin position="1"/>
        <end position="23"/>
    </location>
</feature>
<keyword evidence="4" id="KW-0808">Transferase</keyword>
<dbReference type="EMBL" id="BORW01000002">
    <property type="protein sequence ID" value="GIO65762.1"/>
    <property type="molecule type" value="Genomic_DNA"/>
</dbReference>
<feature type="region of interest" description="Disordered" evidence="9">
    <location>
        <begin position="431"/>
        <end position="450"/>
    </location>
</feature>
<dbReference type="Gene3D" id="3.40.50.1110">
    <property type="entry name" value="SGNH hydrolase"/>
    <property type="match status" value="1"/>
</dbReference>
<feature type="transmembrane region" description="Helical" evidence="10">
    <location>
        <begin position="96"/>
        <end position="113"/>
    </location>
</feature>
<feature type="transmembrane region" description="Helical" evidence="10">
    <location>
        <begin position="350"/>
        <end position="372"/>
    </location>
</feature>
<evidence type="ECO:0000256" key="6">
    <source>
        <dbReference type="ARBA" id="ARBA00022989"/>
    </source>
</evidence>
<evidence type="ECO:0000256" key="9">
    <source>
        <dbReference type="SAM" id="MobiDB-lite"/>
    </source>
</evidence>
<comment type="caution">
    <text evidence="12">The sequence shown here is derived from an EMBL/GenBank/DDBJ whole genome shotgun (WGS) entry which is preliminary data.</text>
</comment>
<evidence type="ECO:0000256" key="3">
    <source>
        <dbReference type="ARBA" id="ARBA00022475"/>
    </source>
</evidence>
<feature type="domain" description="Acyltransferase 3" evidence="11">
    <location>
        <begin position="30"/>
        <end position="364"/>
    </location>
</feature>
<organism evidence="12 13">
    <name type="scientific">Paenibacillus cookii</name>
    <dbReference type="NCBI Taxonomy" id="157839"/>
    <lineage>
        <taxon>Bacteria</taxon>
        <taxon>Bacillati</taxon>
        <taxon>Bacillota</taxon>
        <taxon>Bacilli</taxon>
        <taxon>Bacillales</taxon>
        <taxon>Paenibacillaceae</taxon>
        <taxon>Paenibacillus</taxon>
    </lineage>
</organism>
<evidence type="ECO:0000313" key="13">
    <source>
        <dbReference type="Proteomes" id="UP000680638"/>
    </source>
</evidence>
<gene>
    <name evidence="12" type="ORF">J21TS3_05830</name>
</gene>
<evidence type="ECO:0000313" key="12">
    <source>
        <dbReference type="EMBL" id="GIO65762.1"/>
    </source>
</evidence>
<feature type="transmembrane region" description="Helical" evidence="10">
    <location>
        <begin position="53"/>
        <end position="75"/>
    </location>
</feature>
<feature type="transmembrane region" description="Helical" evidence="10">
    <location>
        <begin position="167"/>
        <end position="183"/>
    </location>
</feature>
<accession>A0ABQ4LR92</accession>
<feature type="transmembrane region" description="Helical" evidence="10">
    <location>
        <begin position="320"/>
        <end position="338"/>
    </location>
</feature>
<dbReference type="PANTHER" id="PTHR23028:SF53">
    <property type="entry name" value="ACYL_TRANSF_3 DOMAIN-CONTAINING PROTEIN"/>
    <property type="match status" value="1"/>
</dbReference>
<comment type="similarity">
    <text evidence="2">Belongs to the acyltransferase 3 family.</text>
</comment>
<dbReference type="Proteomes" id="UP000680638">
    <property type="component" value="Unassembled WGS sequence"/>
</dbReference>
<dbReference type="RefSeq" id="WP_212947478.1">
    <property type="nucleotide sequence ID" value="NZ_BORW01000002.1"/>
</dbReference>
<feature type="region of interest" description="Disordered" evidence="9">
    <location>
        <begin position="456"/>
        <end position="495"/>
    </location>
</feature>
<feature type="compositionally biased region" description="Basic and acidic residues" evidence="9">
    <location>
        <begin position="472"/>
        <end position="484"/>
    </location>
</feature>
<keyword evidence="7 10" id="KW-0472">Membrane</keyword>
<feature type="transmembrane region" description="Helical" evidence="10">
    <location>
        <begin position="253"/>
        <end position="273"/>
    </location>
</feature>
<keyword evidence="13" id="KW-1185">Reference proteome</keyword>
<keyword evidence="3" id="KW-1003">Cell membrane</keyword>
<evidence type="ECO:0000256" key="5">
    <source>
        <dbReference type="ARBA" id="ARBA00022692"/>
    </source>
</evidence>
<evidence type="ECO:0000259" key="11">
    <source>
        <dbReference type="Pfam" id="PF01757"/>
    </source>
</evidence>